<feature type="domain" description="ABC transporter substrate-binding protein PnrA-like" evidence="7">
    <location>
        <begin position="31"/>
        <end position="311"/>
    </location>
</feature>
<proteinExistence type="inferred from homology"/>
<gene>
    <name evidence="8" type="ORF">ACFOUV_11790</name>
</gene>
<reference evidence="9" key="1">
    <citation type="journal article" date="2019" name="Int. J. Syst. Evol. Microbiol.">
        <title>The Global Catalogue of Microorganisms (GCM) 10K type strain sequencing project: providing services to taxonomists for standard genome sequencing and annotation.</title>
        <authorList>
            <consortium name="The Broad Institute Genomics Platform"/>
            <consortium name="The Broad Institute Genome Sequencing Center for Infectious Disease"/>
            <person name="Wu L."/>
            <person name="Ma J."/>
        </authorList>
    </citation>
    <scope>NUCLEOTIDE SEQUENCE [LARGE SCALE GENOMIC DNA]</scope>
    <source>
        <strain evidence="9">IBRC-M 10703</strain>
    </source>
</reference>
<accession>A0ABV8H0V3</accession>
<evidence type="ECO:0000256" key="2">
    <source>
        <dbReference type="ARBA" id="ARBA00008610"/>
    </source>
</evidence>
<sequence length="321" mass="36177">MFTLKKITIVLISVALITILSGCSYFETGQIQNVGLLVDTSIDDNAWNKKGYDGLLKIEKEFDVQVYYEEDIDTEEEINNTVAEFVQDGVNLIFGHSNMYGSYFMEIAESYPDVQFVYFNGGNAADNVTSLNFNSHAMGFFGGMVAGKMTESNQVGIIGAYSWQPEIEGFYEGVKYQNPTAQIEMNFLSAWNDTETARTMYGNMKQEGVDVFYPIGDSFSEDIIKMAEEDSLYAIGFVGDQLELAPDTVLTSTIQHVDKLYEYTATEFNNFHLNGAVLSFDFQDDVISLGEFNDRVPEAFQEEMMEHIEDYTETGLLPNEE</sequence>
<organism evidence="8 9">
    <name type="scientific">Oceanobacillus longus</name>
    <dbReference type="NCBI Taxonomy" id="930120"/>
    <lineage>
        <taxon>Bacteria</taxon>
        <taxon>Bacillati</taxon>
        <taxon>Bacillota</taxon>
        <taxon>Bacilli</taxon>
        <taxon>Bacillales</taxon>
        <taxon>Bacillaceae</taxon>
        <taxon>Oceanobacillus</taxon>
    </lineage>
</organism>
<dbReference type="RefSeq" id="WP_379496969.1">
    <property type="nucleotide sequence ID" value="NZ_JBHSAO010000008.1"/>
</dbReference>
<evidence type="ECO:0000256" key="3">
    <source>
        <dbReference type="ARBA" id="ARBA00022475"/>
    </source>
</evidence>
<dbReference type="PANTHER" id="PTHR34296">
    <property type="entry name" value="TRANSCRIPTIONAL ACTIVATOR PROTEIN MED"/>
    <property type="match status" value="1"/>
</dbReference>
<evidence type="ECO:0000256" key="1">
    <source>
        <dbReference type="ARBA" id="ARBA00004193"/>
    </source>
</evidence>
<dbReference type="InterPro" id="IPR050957">
    <property type="entry name" value="BMP_lipoprotein"/>
</dbReference>
<comment type="similarity">
    <text evidence="2">Belongs to the BMP lipoprotein family.</text>
</comment>
<keyword evidence="4" id="KW-0732">Signal</keyword>
<name>A0ABV8H0V3_9BACI</name>
<dbReference type="PANTHER" id="PTHR34296:SF2">
    <property type="entry name" value="ABC TRANSPORTER GUANOSINE-BINDING PROTEIN NUPN"/>
    <property type="match status" value="1"/>
</dbReference>
<dbReference type="Gene3D" id="3.40.50.2300">
    <property type="match status" value="2"/>
</dbReference>
<dbReference type="SUPFAM" id="SSF53822">
    <property type="entry name" value="Periplasmic binding protein-like I"/>
    <property type="match status" value="1"/>
</dbReference>
<dbReference type="Pfam" id="PF02608">
    <property type="entry name" value="Bmp"/>
    <property type="match status" value="1"/>
</dbReference>
<dbReference type="EMBL" id="JBHSAO010000008">
    <property type="protein sequence ID" value="MFC4024477.1"/>
    <property type="molecule type" value="Genomic_DNA"/>
</dbReference>
<dbReference type="InterPro" id="IPR028082">
    <property type="entry name" value="Peripla_BP_I"/>
</dbReference>
<dbReference type="InterPro" id="IPR003760">
    <property type="entry name" value="PnrA-like"/>
</dbReference>
<comment type="subcellular location">
    <subcellularLocation>
        <location evidence="1">Cell membrane</location>
        <topology evidence="1">Lipid-anchor</topology>
    </subcellularLocation>
</comment>
<evidence type="ECO:0000256" key="6">
    <source>
        <dbReference type="ARBA" id="ARBA00023288"/>
    </source>
</evidence>
<evidence type="ECO:0000259" key="7">
    <source>
        <dbReference type="Pfam" id="PF02608"/>
    </source>
</evidence>
<dbReference type="Proteomes" id="UP001595772">
    <property type="component" value="Unassembled WGS sequence"/>
</dbReference>
<evidence type="ECO:0000313" key="8">
    <source>
        <dbReference type="EMBL" id="MFC4024477.1"/>
    </source>
</evidence>
<keyword evidence="9" id="KW-1185">Reference proteome</keyword>
<evidence type="ECO:0000256" key="5">
    <source>
        <dbReference type="ARBA" id="ARBA00023136"/>
    </source>
</evidence>
<keyword evidence="5" id="KW-0472">Membrane</keyword>
<protein>
    <submittedName>
        <fullName evidence="8">BMP family ABC transporter substrate-binding protein</fullName>
    </submittedName>
</protein>
<keyword evidence="6" id="KW-0449">Lipoprotein</keyword>
<comment type="caution">
    <text evidence="8">The sequence shown here is derived from an EMBL/GenBank/DDBJ whole genome shotgun (WGS) entry which is preliminary data.</text>
</comment>
<evidence type="ECO:0000313" key="9">
    <source>
        <dbReference type="Proteomes" id="UP001595772"/>
    </source>
</evidence>
<keyword evidence="3" id="KW-1003">Cell membrane</keyword>
<dbReference type="PROSITE" id="PS51257">
    <property type="entry name" value="PROKAR_LIPOPROTEIN"/>
    <property type="match status" value="1"/>
</dbReference>
<evidence type="ECO:0000256" key="4">
    <source>
        <dbReference type="ARBA" id="ARBA00022729"/>
    </source>
</evidence>